<gene>
    <name evidence="3" type="ORF">D5F01_LYC16077</name>
</gene>
<dbReference type="Proteomes" id="UP000424527">
    <property type="component" value="Unassembled WGS sequence"/>
</dbReference>
<evidence type="ECO:0000313" key="3">
    <source>
        <dbReference type="EMBL" id="KAE8286388.1"/>
    </source>
</evidence>
<dbReference type="EMBL" id="REGW02000015">
    <property type="protein sequence ID" value="KAE8286388.1"/>
    <property type="molecule type" value="Genomic_DNA"/>
</dbReference>
<feature type="region of interest" description="Disordered" evidence="1">
    <location>
        <begin position="195"/>
        <end position="222"/>
    </location>
</feature>
<sequence>MVQEFHVVRCFSCQSFQVQQVKKVSRWTCKVCGHKQSLLKEFGRGSGADCRRHVQKLNAMRGAKMDEQERDTWSLWEQAEAEREDRPEEQDNTQVTQTQVSCWSKYLDTPEKAEPEEEDVLTDKQLHGNQKIDSVMKRKRPGGQTDGGQESWIPGQFCLQTNGPRTSLNRSSPPRLLTSQVSRWAQLFSTDGQVKKGEEPSVCGWSQVPPLSRPRPSLPVSSMFQSGEEFDFNNDFLKSAERF</sequence>
<dbReference type="InterPro" id="IPR032739">
    <property type="entry name" value="MRNIP"/>
</dbReference>
<dbReference type="Pfam" id="PF15749">
    <property type="entry name" value="MRNIP"/>
    <property type="match status" value="1"/>
</dbReference>
<reference evidence="3 4" key="1">
    <citation type="submission" date="2019-07" db="EMBL/GenBank/DDBJ databases">
        <title>Chromosome genome assembly for large yellow croaker.</title>
        <authorList>
            <person name="Xiao S."/>
        </authorList>
    </citation>
    <scope>NUCLEOTIDE SEQUENCE [LARGE SCALE GENOMIC DNA]</scope>
    <source>
        <strain evidence="3">JMULYC20181020</strain>
        <tissue evidence="3">Muscle</tissue>
    </source>
</reference>
<keyword evidence="4" id="KW-1185">Reference proteome</keyword>
<name>A0A6G0I4D3_LARCR</name>
<dbReference type="AlphaFoldDB" id="A0A6G0I4D3"/>
<dbReference type="InterPro" id="IPR049472">
    <property type="entry name" value="MRNIP_N"/>
</dbReference>
<evidence type="ECO:0000259" key="2">
    <source>
        <dbReference type="Pfam" id="PF15749"/>
    </source>
</evidence>
<proteinExistence type="predicted"/>
<dbReference type="GO" id="GO:0003682">
    <property type="term" value="F:chromatin binding"/>
    <property type="evidence" value="ECO:0007669"/>
    <property type="project" value="TreeGrafter"/>
</dbReference>
<dbReference type="PANTHER" id="PTHR15863">
    <property type="entry name" value="MRN COMPLEX-INTERACTING PROTEIN"/>
    <property type="match status" value="1"/>
</dbReference>
<evidence type="ECO:0000313" key="4">
    <source>
        <dbReference type="Proteomes" id="UP000424527"/>
    </source>
</evidence>
<feature type="region of interest" description="Disordered" evidence="1">
    <location>
        <begin position="79"/>
        <end position="98"/>
    </location>
</feature>
<dbReference type="GO" id="GO:0007095">
    <property type="term" value="P:mitotic G2 DNA damage checkpoint signaling"/>
    <property type="evidence" value="ECO:0007669"/>
    <property type="project" value="TreeGrafter"/>
</dbReference>
<protein>
    <submittedName>
        <fullName evidence="3">MRN complex-interacting protein</fullName>
    </submittedName>
</protein>
<feature type="domain" description="MRN complex-interacting protein N-terminal" evidence="2">
    <location>
        <begin position="7"/>
        <end position="106"/>
    </location>
</feature>
<evidence type="ECO:0000256" key="1">
    <source>
        <dbReference type="SAM" id="MobiDB-lite"/>
    </source>
</evidence>
<organism evidence="3 4">
    <name type="scientific">Larimichthys crocea</name>
    <name type="common">Large yellow croaker</name>
    <name type="synonym">Pseudosciaena crocea</name>
    <dbReference type="NCBI Taxonomy" id="215358"/>
    <lineage>
        <taxon>Eukaryota</taxon>
        <taxon>Metazoa</taxon>
        <taxon>Chordata</taxon>
        <taxon>Craniata</taxon>
        <taxon>Vertebrata</taxon>
        <taxon>Euteleostomi</taxon>
        <taxon>Actinopterygii</taxon>
        <taxon>Neopterygii</taxon>
        <taxon>Teleostei</taxon>
        <taxon>Neoteleostei</taxon>
        <taxon>Acanthomorphata</taxon>
        <taxon>Eupercaria</taxon>
        <taxon>Sciaenidae</taxon>
        <taxon>Larimichthys</taxon>
    </lineage>
</organism>
<comment type="caution">
    <text evidence="3">The sequence shown here is derived from an EMBL/GenBank/DDBJ whole genome shotgun (WGS) entry which is preliminary data.</text>
</comment>
<dbReference type="GO" id="GO:0005634">
    <property type="term" value="C:nucleus"/>
    <property type="evidence" value="ECO:0007669"/>
    <property type="project" value="TreeGrafter"/>
</dbReference>
<accession>A0A6G0I4D3</accession>
<dbReference type="PANTHER" id="PTHR15863:SF2">
    <property type="entry name" value="MRN COMPLEX-INTERACTING PROTEIN"/>
    <property type="match status" value="1"/>
</dbReference>